<name>A0A091AXQ7_9GAMM</name>
<sequence>MRTRPIVTVALLAVAALAGLAVWELRPRPKPPSPSAIRSDYTLHEFVLVTLDEKGLESFTVKSPLLERDPKGKTLTLQLPTFTFPDKSGGHWVATSKTAWIADKAVEVRLLQDVLMLGPRSPRGEQTRFSSEHLQVFPKRNLAQTQADVTVTRADSILQGKGMRADMQTHHFQLLADVKGRYAPRRP</sequence>
<dbReference type="STRING" id="1121015.GCA_000420545_01654"/>
<keyword evidence="4" id="KW-1133">Transmembrane helix</keyword>
<evidence type="ECO:0000256" key="1">
    <source>
        <dbReference type="ARBA" id="ARBA00022475"/>
    </source>
</evidence>
<dbReference type="GO" id="GO:0015221">
    <property type="term" value="F:lipopolysaccharide transmembrane transporter activity"/>
    <property type="evidence" value="ECO:0007669"/>
    <property type="project" value="InterPro"/>
</dbReference>
<comment type="caution">
    <text evidence="6">The sequence shown here is derived from an EMBL/GenBank/DDBJ whole genome shotgun (WGS) entry which is preliminary data.</text>
</comment>
<evidence type="ECO:0000256" key="5">
    <source>
        <dbReference type="ARBA" id="ARBA00023136"/>
    </source>
</evidence>
<evidence type="ECO:0000313" key="7">
    <source>
        <dbReference type="Proteomes" id="UP000029385"/>
    </source>
</evidence>
<dbReference type="GO" id="GO:0005886">
    <property type="term" value="C:plasma membrane"/>
    <property type="evidence" value="ECO:0007669"/>
    <property type="project" value="InterPro"/>
</dbReference>
<dbReference type="PANTHER" id="PTHR37481:SF1">
    <property type="entry name" value="LIPOPOLYSACCHARIDE EXPORT SYSTEM PROTEIN LPTC"/>
    <property type="match status" value="1"/>
</dbReference>
<evidence type="ECO:0000256" key="2">
    <source>
        <dbReference type="ARBA" id="ARBA00022519"/>
    </source>
</evidence>
<organism evidence="6 7">
    <name type="scientific">Arenimonas oryziterrae DSM 21050 = YC6267</name>
    <dbReference type="NCBI Taxonomy" id="1121015"/>
    <lineage>
        <taxon>Bacteria</taxon>
        <taxon>Pseudomonadati</taxon>
        <taxon>Pseudomonadota</taxon>
        <taxon>Gammaproteobacteria</taxon>
        <taxon>Lysobacterales</taxon>
        <taxon>Lysobacteraceae</taxon>
        <taxon>Arenimonas</taxon>
    </lineage>
</organism>
<dbReference type="AlphaFoldDB" id="A0A091AXQ7"/>
<dbReference type="PANTHER" id="PTHR37481">
    <property type="entry name" value="LIPOPOLYSACCHARIDE EXPORT SYSTEM PROTEIN LPTC"/>
    <property type="match status" value="1"/>
</dbReference>
<dbReference type="InterPro" id="IPR052363">
    <property type="entry name" value="LPS_export_LptC"/>
</dbReference>
<dbReference type="Proteomes" id="UP000029385">
    <property type="component" value="Unassembled WGS sequence"/>
</dbReference>
<dbReference type="NCBIfam" id="TIGR04409">
    <property type="entry name" value="LptC_YrbK"/>
    <property type="match status" value="1"/>
</dbReference>
<proteinExistence type="predicted"/>
<keyword evidence="2" id="KW-0997">Cell inner membrane</keyword>
<dbReference type="InterPro" id="IPR010664">
    <property type="entry name" value="LipoPS_assembly_LptC-rel"/>
</dbReference>
<dbReference type="eggNOG" id="COG3117">
    <property type="taxonomic scope" value="Bacteria"/>
</dbReference>
<evidence type="ECO:0000256" key="3">
    <source>
        <dbReference type="ARBA" id="ARBA00022692"/>
    </source>
</evidence>
<dbReference type="GO" id="GO:0017089">
    <property type="term" value="F:glycolipid transfer activity"/>
    <property type="evidence" value="ECO:0007669"/>
    <property type="project" value="TreeGrafter"/>
</dbReference>
<dbReference type="Gene3D" id="2.60.450.10">
    <property type="entry name" value="Lipopolysaccharide (LPS) transport protein A like domain"/>
    <property type="match status" value="1"/>
</dbReference>
<protein>
    <recommendedName>
        <fullName evidence="8">Lipopolysaccharide export system protein LptC</fullName>
    </recommendedName>
</protein>
<keyword evidence="1" id="KW-1003">Cell membrane</keyword>
<dbReference type="PATRIC" id="fig|1121015.4.peg.698"/>
<keyword evidence="7" id="KW-1185">Reference proteome</keyword>
<dbReference type="OrthoDB" id="5973594at2"/>
<dbReference type="RefSeq" id="WP_022969275.1">
    <property type="nucleotide sequence ID" value="NZ_ATVD01000002.1"/>
</dbReference>
<dbReference type="InterPro" id="IPR026265">
    <property type="entry name" value="LptC"/>
</dbReference>
<reference evidence="6 7" key="1">
    <citation type="submission" date="2013-09" db="EMBL/GenBank/DDBJ databases">
        <title>Genome sequencing of Arenimonas oryziterrae.</title>
        <authorList>
            <person name="Chen F."/>
            <person name="Wang G."/>
        </authorList>
    </citation>
    <scope>NUCLEOTIDE SEQUENCE [LARGE SCALE GENOMIC DNA]</scope>
    <source>
        <strain evidence="6 7">YC6267</strain>
    </source>
</reference>
<keyword evidence="5" id="KW-0472">Membrane</keyword>
<dbReference type="GO" id="GO:0030288">
    <property type="term" value="C:outer membrane-bounded periplasmic space"/>
    <property type="evidence" value="ECO:0007669"/>
    <property type="project" value="TreeGrafter"/>
</dbReference>
<dbReference type="EMBL" id="AVCI01000001">
    <property type="protein sequence ID" value="KFN45108.1"/>
    <property type="molecule type" value="Genomic_DNA"/>
</dbReference>
<evidence type="ECO:0000256" key="4">
    <source>
        <dbReference type="ARBA" id="ARBA00022989"/>
    </source>
</evidence>
<evidence type="ECO:0000313" key="6">
    <source>
        <dbReference type="EMBL" id="KFN45108.1"/>
    </source>
</evidence>
<accession>A0A091AXQ7</accession>
<dbReference type="Pfam" id="PF06835">
    <property type="entry name" value="LptC"/>
    <property type="match status" value="1"/>
</dbReference>
<gene>
    <name evidence="6" type="ORF">N789_03545</name>
</gene>
<keyword evidence="3" id="KW-0812">Transmembrane</keyword>
<evidence type="ECO:0008006" key="8">
    <source>
        <dbReference type="Google" id="ProtNLM"/>
    </source>
</evidence>